<dbReference type="GO" id="GO:0033567">
    <property type="term" value="P:DNA replication, Okazaki fragment processing"/>
    <property type="evidence" value="ECO:0007669"/>
    <property type="project" value="InterPro"/>
</dbReference>
<dbReference type="SUPFAM" id="SSF47807">
    <property type="entry name" value="5' to 3' exonuclease, C-terminal subdomain"/>
    <property type="match status" value="1"/>
</dbReference>
<dbReference type="InterPro" id="IPR038969">
    <property type="entry name" value="FEN"/>
</dbReference>
<dbReference type="PANTHER" id="PTHR42646:SF2">
    <property type="entry name" value="5'-3' EXONUCLEASE FAMILY PROTEIN"/>
    <property type="match status" value="1"/>
</dbReference>
<accession>A0A2G9YSY6</accession>
<dbReference type="InterPro" id="IPR002421">
    <property type="entry name" value="5-3_exonuclease"/>
</dbReference>
<evidence type="ECO:0000256" key="1">
    <source>
        <dbReference type="ARBA" id="ARBA00022722"/>
    </source>
</evidence>
<protein>
    <submittedName>
        <fullName evidence="5">DNA polymerase I</fullName>
    </submittedName>
</protein>
<evidence type="ECO:0000259" key="4">
    <source>
        <dbReference type="SMART" id="SM00475"/>
    </source>
</evidence>
<dbReference type="InterPro" id="IPR036279">
    <property type="entry name" value="5-3_exonuclease_C_sf"/>
</dbReference>
<evidence type="ECO:0000313" key="5">
    <source>
        <dbReference type="EMBL" id="PIP22365.1"/>
    </source>
</evidence>
<dbReference type="InterPro" id="IPR020045">
    <property type="entry name" value="DNA_polI_H3TH"/>
</dbReference>
<evidence type="ECO:0000313" key="6">
    <source>
        <dbReference type="Proteomes" id="UP000229054"/>
    </source>
</evidence>
<evidence type="ECO:0000256" key="2">
    <source>
        <dbReference type="ARBA" id="ARBA00022801"/>
    </source>
</evidence>
<gene>
    <name evidence="5" type="ORF">COX38_01025</name>
</gene>
<sequence length="263" mass="30131">AIKEFRPTYIAACFDFPGLTFRHKKFKEYKAKRPPTPKELYQQIPKVKEILKGFNVPIFEKEGFEADDIIGTIARSSQEKPISSKTETVIVSGDLDTLQLIGSSTRVYALKRGVKDIFLYDEKEVQKKYGLSPQQILDFKALKGDPSDNIPGVLGVGEKTATELIKKFGSLENLYKKIQIPNPRIQIPNKLKEKLLRGREQAFLSKELARIEKGLSLDFGLENCRWKDYNKEKATAILKSLEFFSLIEKLPSMDKEKENLKLW</sequence>
<dbReference type="SMART" id="SM00279">
    <property type="entry name" value="HhH2"/>
    <property type="match status" value="1"/>
</dbReference>
<dbReference type="CDD" id="cd09898">
    <property type="entry name" value="H3TH_53EXO"/>
    <property type="match status" value="1"/>
</dbReference>
<reference evidence="5 6" key="1">
    <citation type="submission" date="2017-09" db="EMBL/GenBank/DDBJ databases">
        <title>Depth-based differentiation of microbial function through sediment-hosted aquifers and enrichment of novel symbionts in the deep terrestrial subsurface.</title>
        <authorList>
            <person name="Probst A.J."/>
            <person name="Ladd B."/>
            <person name="Jarett J.K."/>
            <person name="Geller-Mcgrath D.E."/>
            <person name="Sieber C.M."/>
            <person name="Emerson J.B."/>
            <person name="Anantharaman K."/>
            <person name="Thomas B.C."/>
            <person name="Malmstrom R."/>
            <person name="Stieglmeier M."/>
            <person name="Klingl A."/>
            <person name="Woyke T."/>
            <person name="Ryan C.M."/>
            <person name="Banfield J.F."/>
        </authorList>
    </citation>
    <scope>NUCLEOTIDE SEQUENCE [LARGE SCALE GENOMIC DNA]</scope>
    <source>
        <strain evidence="5">CG23_combo_of_CG06-09_8_20_14_all_39_25</strain>
    </source>
</reference>
<dbReference type="SMART" id="SM00475">
    <property type="entry name" value="53EXOc"/>
    <property type="match status" value="1"/>
</dbReference>
<dbReference type="PANTHER" id="PTHR42646">
    <property type="entry name" value="FLAP ENDONUCLEASE XNI"/>
    <property type="match status" value="1"/>
</dbReference>
<dbReference type="GO" id="GO:0017108">
    <property type="term" value="F:5'-flap endonuclease activity"/>
    <property type="evidence" value="ECO:0007669"/>
    <property type="project" value="InterPro"/>
</dbReference>
<dbReference type="InterPro" id="IPR020046">
    <property type="entry name" value="5-3_exonucl_a-hlix_arch_N"/>
</dbReference>
<dbReference type="Pfam" id="PF01367">
    <property type="entry name" value="5_3_exonuc"/>
    <property type="match status" value="1"/>
</dbReference>
<dbReference type="FunFam" id="1.10.150.20:FF:000003">
    <property type="entry name" value="DNA polymerase I"/>
    <property type="match status" value="1"/>
</dbReference>
<evidence type="ECO:0000256" key="3">
    <source>
        <dbReference type="ARBA" id="ARBA00023125"/>
    </source>
</evidence>
<dbReference type="Gene3D" id="3.40.50.1010">
    <property type="entry name" value="5'-nuclease"/>
    <property type="match status" value="1"/>
</dbReference>
<dbReference type="Pfam" id="PF02739">
    <property type="entry name" value="5_3_exonuc_N"/>
    <property type="match status" value="1"/>
</dbReference>
<dbReference type="SUPFAM" id="SSF88723">
    <property type="entry name" value="PIN domain-like"/>
    <property type="match status" value="1"/>
</dbReference>
<keyword evidence="1" id="KW-0540">Nuclease</keyword>
<organism evidence="5 6">
    <name type="scientific">Candidatus Nealsonbacteria bacterium CG23_combo_of_CG06-09_8_20_14_all_39_25</name>
    <dbReference type="NCBI Taxonomy" id="1974723"/>
    <lineage>
        <taxon>Bacteria</taxon>
        <taxon>Candidatus Nealsoniibacteriota</taxon>
    </lineage>
</organism>
<proteinExistence type="predicted"/>
<dbReference type="CDD" id="cd09859">
    <property type="entry name" value="PIN_53EXO"/>
    <property type="match status" value="1"/>
</dbReference>
<comment type="caution">
    <text evidence="5">The sequence shown here is derived from an EMBL/GenBank/DDBJ whole genome shotgun (WGS) entry which is preliminary data.</text>
</comment>
<dbReference type="GO" id="GO:0003677">
    <property type="term" value="F:DNA binding"/>
    <property type="evidence" value="ECO:0007669"/>
    <property type="project" value="UniProtKB-KW"/>
</dbReference>
<keyword evidence="3" id="KW-0238">DNA-binding</keyword>
<dbReference type="EMBL" id="PCRN01000044">
    <property type="protein sequence ID" value="PIP22365.1"/>
    <property type="molecule type" value="Genomic_DNA"/>
</dbReference>
<name>A0A2G9YSY6_9BACT</name>
<dbReference type="InterPro" id="IPR008918">
    <property type="entry name" value="HhH2"/>
</dbReference>
<keyword evidence="2" id="KW-0378">Hydrolase</keyword>
<feature type="non-terminal residue" evidence="5">
    <location>
        <position position="1"/>
    </location>
</feature>
<feature type="domain" description="5'-3' exonuclease" evidence="4">
    <location>
        <begin position="2"/>
        <end position="227"/>
    </location>
</feature>
<dbReference type="InterPro" id="IPR029060">
    <property type="entry name" value="PIN-like_dom_sf"/>
</dbReference>
<dbReference type="Gene3D" id="1.10.150.20">
    <property type="entry name" value="5' to 3' exonuclease, C-terminal subdomain"/>
    <property type="match status" value="1"/>
</dbReference>
<dbReference type="AlphaFoldDB" id="A0A2G9YSY6"/>
<dbReference type="Proteomes" id="UP000229054">
    <property type="component" value="Unassembled WGS sequence"/>
</dbReference>
<dbReference type="GO" id="GO:0008409">
    <property type="term" value="F:5'-3' exonuclease activity"/>
    <property type="evidence" value="ECO:0007669"/>
    <property type="project" value="InterPro"/>
</dbReference>